<reference evidence="3 4" key="1">
    <citation type="submission" date="2015-05" db="EMBL/GenBank/DDBJ databases">
        <title>Whole genome sequence of Bacillus thuringiensis serovar tolworthi Pasteur Institute Standard strain.</title>
        <authorList>
            <person name="Kanda K."/>
            <person name="Nakashima K."/>
            <person name="Nagano Y."/>
        </authorList>
    </citation>
    <scope>NUCLEOTIDE SEQUENCE [LARGE SCALE GENOMIC DNA]</scope>
    <source>
        <strain evidence="3 4">Pasteur Institute Standard strain</strain>
        <plasmid evidence="4">pKK1 DNA</plasmid>
    </source>
</reference>
<keyword evidence="3" id="KW-0614">Plasmid</keyword>
<geneLocation type="plasmid" evidence="4">
    <name>pKK1 DNA</name>
</geneLocation>
<evidence type="ECO:0000313" key="4">
    <source>
        <dbReference type="Proteomes" id="UP000055316"/>
    </source>
</evidence>
<feature type="domain" description="LCI fold" evidence="2">
    <location>
        <begin position="68"/>
        <end position="91"/>
    </location>
</feature>
<evidence type="ECO:0000256" key="1">
    <source>
        <dbReference type="SAM" id="SignalP"/>
    </source>
</evidence>
<feature type="chain" id="PRO_5040873028" description="LCI fold domain-containing protein" evidence="1">
    <location>
        <begin position="25"/>
        <end position="97"/>
    </location>
</feature>
<proteinExistence type="predicted"/>
<evidence type="ECO:0000259" key="2">
    <source>
        <dbReference type="Pfam" id="PF12197"/>
    </source>
</evidence>
<sequence length="97" mass="10718">MFKKVIIGTLATGIMLSGAGGVFAETPTDTGVKLKTIDNKKSFVKKKETQDFPGYKSKGEIPTVKEWNGVTWYLKGATEVSKNSWTGHYEGWRTSNN</sequence>
<dbReference type="Pfam" id="PF12197">
    <property type="entry name" value="lci"/>
    <property type="match status" value="1"/>
</dbReference>
<dbReference type="AlphaFoldDB" id="A0A9W4A0T0"/>
<organism evidence="3 4">
    <name type="scientific">Bacillus thuringiensis subsp. tolworthi</name>
    <dbReference type="NCBI Taxonomy" id="1442"/>
    <lineage>
        <taxon>Bacteria</taxon>
        <taxon>Bacillati</taxon>
        <taxon>Bacillota</taxon>
        <taxon>Bacilli</taxon>
        <taxon>Bacillales</taxon>
        <taxon>Bacillaceae</taxon>
        <taxon>Bacillus</taxon>
        <taxon>Bacillus cereus group</taxon>
    </lineage>
</organism>
<dbReference type="Proteomes" id="UP000055316">
    <property type="component" value="Plasmid pKK1"/>
</dbReference>
<evidence type="ECO:0000313" key="3">
    <source>
        <dbReference type="EMBL" id="BAR87339.1"/>
    </source>
</evidence>
<protein>
    <recommendedName>
        <fullName evidence="2">LCI fold domain-containing protein</fullName>
    </recommendedName>
</protein>
<dbReference type="RefSeq" id="WP_000475233.1">
    <property type="nucleotide sequence ID" value="NZ_AP014865.1"/>
</dbReference>
<keyword evidence="1" id="KW-0732">Signal</keyword>
<dbReference type="EMBL" id="AP014865">
    <property type="protein sequence ID" value="BAR87339.1"/>
    <property type="molecule type" value="Genomic_DNA"/>
</dbReference>
<gene>
    <name evidence="3" type="ORF">KNN_06606</name>
</gene>
<feature type="signal peptide" evidence="1">
    <location>
        <begin position="1"/>
        <end position="24"/>
    </location>
</feature>
<accession>A0A9W4A0T0</accession>
<name>A0A9W4A0T0_BACTO</name>
<dbReference type="InterPro" id="IPR020976">
    <property type="entry name" value="Antimicrobial_lci"/>
</dbReference>